<dbReference type="Pfam" id="PF01556">
    <property type="entry name" value="DnaJ_C"/>
    <property type="match status" value="1"/>
</dbReference>
<dbReference type="KEGG" id="osn:115229431"/>
<dbReference type="PRINTS" id="PR00625">
    <property type="entry name" value="JDOMAIN"/>
</dbReference>
<dbReference type="InterPro" id="IPR018253">
    <property type="entry name" value="DnaJ_domain_CS"/>
</dbReference>
<dbReference type="RefSeq" id="XP_036355094.1">
    <property type="nucleotide sequence ID" value="XM_036499201.1"/>
</dbReference>
<dbReference type="SUPFAM" id="SSF49493">
    <property type="entry name" value="HSP40/DnaJ peptide-binding domain"/>
    <property type="match status" value="2"/>
</dbReference>
<dbReference type="FunFam" id="1.10.287.110:FF:000175">
    <property type="entry name" value="GM22099"/>
    <property type="match status" value="1"/>
</dbReference>
<reference evidence="4" key="1">
    <citation type="submission" date="2025-08" db="UniProtKB">
        <authorList>
            <consortium name="RefSeq"/>
        </authorList>
    </citation>
    <scope>IDENTIFICATION</scope>
</reference>
<dbReference type="PROSITE" id="PS00636">
    <property type="entry name" value="DNAJ_1"/>
    <property type="match status" value="1"/>
</dbReference>
<dbReference type="SUPFAM" id="SSF46565">
    <property type="entry name" value="Chaperone J-domain"/>
    <property type="match status" value="1"/>
</dbReference>
<dbReference type="InterPro" id="IPR051339">
    <property type="entry name" value="DnaJ_subfamily_B"/>
</dbReference>
<dbReference type="InterPro" id="IPR036869">
    <property type="entry name" value="J_dom_sf"/>
</dbReference>
<dbReference type="InterPro" id="IPR008971">
    <property type="entry name" value="HSP40/DnaJ_pept-bd"/>
</dbReference>
<dbReference type="SMART" id="SM00271">
    <property type="entry name" value="DnaJ"/>
    <property type="match status" value="1"/>
</dbReference>
<dbReference type="Proteomes" id="UP000515154">
    <property type="component" value="Unplaced"/>
</dbReference>
<dbReference type="GO" id="GO:0005829">
    <property type="term" value="C:cytosol"/>
    <property type="evidence" value="ECO:0007669"/>
    <property type="project" value="TreeGrafter"/>
</dbReference>
<dbReference type="CDD" id="cd10747">
    <property type="entry name" value="DnaJ_C"/>
    <property type="match status" value="1"/>
</dbReference>
<protein>
    <submittedName>
        <fullName evidence="4">DnaJ homolog subfamily B member 4-like</fullName>
    </submittedName>
</protein>
<dbReference type="InterPro" id="IPR002939">
    <property type="entry name" value="DnaJ_C"/>
</dbReference>
<dbReference type="PANTHER" id="PTHR24078:SF553">
    <property type="entry name" value="DNAJ HOMOLOG SUBFAMILY B MEMBER 5"/>
    <property type="match status" value="1"/>
</dbReference>
<dbReference type="FunFam" id="2.60.260.20:FF:000013">
    <property type="entry name" value="DnaJ subfamily B member 11"/>
    <property type="match status" value="1"/>
</dbReference>
<accession>A0A7E6EIK5</accession>
<name>A0A7E6EIK5_9MOLL</name>
<gene>
    <name evidence="4" type="primary">LOC115229431</name>
</gene>
<keyword evidence="3" id="KW-1185">Reference proteome</keyword>
<dbReference type="AlphaFoldDB" id="A0A7E6EIK5"/>
<evidence type="ECO:0000259" key="2">
    <source>
        <dbReference type="PROSITE" id="PS50076"/>
    </source>
</evidence>
<evidence type="ECO:0000313" key="4">
    <source>
        <dbReference type="RefSeq" id="XP_036355094.1"/>
    </source>
</evidence>
<dbReference type="Pfam" id="PF00226">
    <property type="entry name" value="DnaJ"/>
    <property type="match status" value="1"/>
</dbReference>
<keyword evidence="1" id="KW-0143">Chaperone</keyword>
<organism evidence="3 4">
    <name type="scientific">Octopus sinensis</name>
    <name type="common">East Asian common octopus</name>
    <dbReference type="NCBI Taxonomy" id="2607531"/>
    <lineage>
        <taxon>Eukaryota</taxon>
        <taxon>Metazoa</taxon>
        <taxon>Spiralia</taxon>
        <taxon>Lophotrochozoa</taxon>
        <taxon>Mollusca</taxon>
        <taxon>Cephalopoda</taxon>
        <taxon>Coleoidea</taxon>
        <taxon>Octopodiformes</taxon>
        <taxon>Octopoda</taxon>
        <taxon>Incirrata</taxon>
        <taxon>Octopodidae</taxon>
        <taxon>Octopus</taxon>
    </lineage>
</organism>
<proteinExistence type="predicted"/>
<dbReference type="FunFam" id="2.60.260.20:FF:000015">
    <property type="entry name" value="Heat shock protein 40"/>
    <property type="match status" value="1"/>
</dbReference>
<dbReference type="GO" id="GO:0051082">
    <property type="term" value="F:unfolded protein binding"/>
    <property type="evidence" value="ECO:0007669"/>
    <property type="project" value="InterPro"/>
</dbReference>
<evidence type="ECO:0000256" key="1">
    <source>
        <dbReference type="ARBA" id="ARBA00023186"/>
    </source>
</evidence>
<dbReference type="InterPro" id="IPR001623">
    <property type="entry name" value="DnaJ_domain"/>
</dbReference>
<feature type="domain" description="J" evidence="2">
    <location>
        <begin position="4"/>
        <end position="68"/>
    </location>
</feature>
<dbReference type="PROSITE" id="PS50076">
    <property type="entry name" value="DNAJ_2"/>
    <property type="match status" value="1"/>
</dbReference>
<evidence type="ECO:0000313" key="3">
    <source>
        <dbReference type="Proteomes" id="UP000515154"/>
    </source>
</evidence>
<sequence>MGADYYKILGVSRDANDDQLKKAYKKMALKFHPDKNKSPDAEEKFKAVSEAFSVLSDKNKRAIYDQYGEEGLKNSCGGQANGFGAHFSTGDAFSMFSSFFGGDDPFSMFENGSTFSPFGGPFGGPFGASFGHRGPSMQRKQRDPDLLQRLQVSLEDIKTGTTKHVKVMRKCLVNGSCVQQEKIYDIKIKPGWKAGTKITFEGAGDDINPQRLPANIVFEICDKPHPLFKREGENLIYVLKISLYDALLGRPITVPLLGGRKISVVLHSPVNPDSDYKIANEGLPYVKSPSQLGFLKVRFDIVFPHSISSNLRSAVESELALNGNII</sequence>
<dbReference type="CDD" id="cd06257">
    <property type="entry name" value="DnaJ"/>
    <property type="match status" value="1"/>
</dbReference>
<dbReference type="Gene3D" id="2.60.260.20">
    <property type="entry name" value="Urease metallochaperone UreE, N-terminal domain"/>
    <property type="match status" value="2"/>
</dbReference>
<dbReference type="PANTHER" id="PTHR24078">
    <property type="entry name" value="DNAJ HOMOLOG SUBFAMILY C MEMBER"/>
    <property type="match status" value="1"/>
</dbReference>
<dbReference type="Gene3D" id="1.10.287.110">
    <property type="entry name" value="DnaJ domain"/>
    <property type="match status" value="1"/>
</dbReference>
<dbReference type="GO" id="GO:0051087">
    <property type="term" value="F:protein-folding chaperone binding"/>
    <property type="evidence" value="ECO:0007669"/>
    <property type="project" value="TreeGrafter"/>
</dbReference>
<dbReference type="GO" id="GO:0006457">
    <property type="term" value="P:protein folding"/>
    <property type="evidence" value="ECO:0007669"/>
    <property type="project" value="InterPro"/>
</dbReference>